<dbReference type="AlphaFoldDB" id="A0A4Q4KL31"/>
<gene>
    <name evidence="1" type="ORF">ERX46_09035</name>
</gene>
<keyword evidence="2" id="KW-1185">Reference proteome</keyword>
<reference evidence="1 2" key="1">
    <citation type="submission" date="2019-02" db="EMBL/GenBank/DDBJ databases">
        <title>Genome sequence of the sea-ice species Brumimicrobium glaciale.</title>
        <authorList>
            <person name="Bowman J.P."/>
        </authorList>
    </citation>
    <scope>NUCLEOTIDE SEQUENCE [LARGE SCALE GENOMIC DNA]</scope>
    <source>
        <strain evidence="1 2">IC156</strain>
    </source>
</reference>
<evidence type="ECO:0000313" key="1">
    <source>
        <dbReference type="EMBL" id="RYM34093.1"/>
    </source>
</evidence>
<dbReference type="EMBL" id="SETE01000003">
    <property type="protein sequence ID" value="RYM34093.1"/>
    <property type="molecule type" value="Genomic_DNA"/>
</dbReference>
<dbReference type="RefSeq" id="WP_130093534.1">
    <property type="nucleotide sequence ID" value="NZ_SETE01000003.1"/>
</dbReference>
<sequence length="314" mass="35368">MKESIFKSTLQSYVSKTAVLAILLLIGTTLNAQVAFYLRPTVNMKTNQSSFGTEYQMNTYNSVTNEHFTFVNRPMFLDGHIDLGINVGIQIKEKHFIELGISSDHSSIGRSLLTHSNFNDYETGENYTSNSYSHTTVSPFYARISADYHNNFWNNKKGTIGFRSIAGIGFLFSGNSKLQINGSGHGNGNLIMGNDDYGTGITGDNDIQQIAPDVFITDYVSKIETYDGVTASVKLGLGIDFSTKKDFHLFSFDVSYLLSTRPVQFQETKITVIDNGFETNYRYNQSSRGSGLYFTLSRRFQFYPWKPIIKKQQL</sequence>
<name>A0A4Q4KL31_9FLAO</name>
<comment type="caution">
    <text evidence="1">The sequence shown here is derived from an EMBL/GenBank/DDBJ whole genome shotgun (WGS) entry which is preliminary data.</text>
</comment>
<accession>A0A4Q4KL31</accession>
<organism evidence="1 2">
    <name type="scientific">Brumimicrobium glaciale</name>
    <dbReference type="NCBI Taxonomy" id="200475"/>
    <lineage>
        <taxon>Bacteria</taxon>
        <taxon>Pseudomonadati</taxon>
        <taxon>Bacteroidota</taxon>
        <taxon>Flavobacteriia</taxon>
        <taxon>Flavobacteriales</taxon>
        <taxon>Crocinitomicaceae</taxon>
        <taxon>Brumimicrobium</taxon>
    </lineage>
</organism>
<dbReference type="Proteomes" id="UP000293952">
    <property type="component" value="Unassembled WGS sequence"/>
</dbReference>
<evidence type="ECO:0000313" key="2">
    <source>
        <dbReference type="Proteomes" id="UP000293952"/>
    </source>
</evidence>
<protein>
    <recommendedName>
        <fullName evidence="3">Outer membrane protein beta-barrel domain-containing protein</fullName>
    </recommendedName>
</protein>
<evidence type="ECO:0008006" key="3">
    <source>
        <dbReference type="Google" id="ProtNLM"/>
    </source>
</evidence>
<dbReference type="OrthoDB" id="1466642at2"/>
<proteinExistence type="predicted"/>